<dbReference type="GO" id="GO:0005634">
    <property type="term" value="C:nucleus"/>
    <property type="evidence" value="ECO:0007669"/>
    <property type="project" value="UniProtKB-SubCell"/>
</dbReference>
<dbReference type="PANTHER" id="PTHR13293">
    <property type="entry name" value="AKIRIN-RELATED"/>
    <property type="match status" value="1"/>
</dbReference>
<proteinExistence type="inferred from homology"/>
<dbReference type="InterPro" id="IPR024132">
    <property type="entry name" value="Akirin"/>
</dbReference>
<dbReference type="GO" id="GO:0000785">
    <property type="term" value="C:chromatin"/>
    <property type="evidence" value="ECO:0007669"/>
    <property type="project" value="TreeGrafter"/>
</dbReference>
<evidence type="ECO:0000256" key="4">
    <source>
        <dbReference type="SAM" id="MobiDB-lite"/>
    </source>
</evidence>
<dbReference type="EMBL" id="JBBCAQ010000023">
    <property type="protein sequence ID" value="KAK7588278.1"/>
    <property type="molecule type" value="Genomic_DNA"/>
</dbReference>
<evidence type="ECO:0000313" key="6">
    <source>
        <dbReference type="Proteomes" id="UP001367676"/>
    </source>
</evidence>
<evidence type="ECO:0000313" key="5">
    <source>
        <dbReference type="EMBL" id="KAK7588278.1"/>
    </source>
</evidence>
<dbReference type="PANTHER" id="PTHR13293:SF6">
    <property type="entry name" value="AKIRIN-RELATED"/>
    <property type="match status" value="1"/>
</dbReference>
<evidence type="ECO:0000256" key="3">
    <source>
        <dbReference type="ARBA" id="ARBA00023242"/>
    </source>
</evidence>
<dbReference type="GO" id="GO:0003712">
    <property type="term" value="F:transcription coregulator activity"/>
    <property type="evidence" value="ECO:0007669"/>
    <property type="project" value="TreeGrafter"/>
</dbReference>
<dbReference type="CDD" id="cd22240">
    <property type="entry name" value="akirin"/>
    <property type="match status" value="1"/>
</dbReference>
<dbReference type="GO" id="GO:0045089">
    <property type="term" value="P:positive regulation of innate immune response"/>
    <property type="evidence" value="ECO:0007669"/>
    <property type="project" value="TreeGrafter"/>
</dbReference>
<comment type="subcellular location">
    <subcellularLocation>
        <location evidence="1">Nucleus</location>
    </subcellularLocation>
</comment>
<evidence type="ECO:0000256" key="1">
    <source>
        <dbReference type="ARBA" id="ARBA00004123"/>
    </source>
</evidence>
<keyword evidence="3" id="KW-0539">Nucleus</keyword>
<organism evidence="5 6">
    <name type="scientific">Parthenolecanium corni</name>
    <dbReference type="NCBI Taxonomy" id="536013"/>
    <lineage>
        <taxon>Eukaryota</taxon>
        <taxon>Metazoa</taxon>
        <taxon>Ecdysozoa</taxon>
        <taxon>Arthropoda</taxon>
        <taxon>Hexapoda</taxon>
        <taxon>Insecta</taxon>
        <taxon>Pterygota</taxon>
        <taxon>Neoptera</taxon>
        <taxon>Paraneoptera</taxon>
        <taxon>Hemiptera</taxon>
        <taxon>Sternorrhyncha</taxon>
        <taxon>Coccoidea</taxon>
        <taxon>Coccidae</taxon>
        <taxon>Parthenolecanium</taxon>
    </lineage>
</organism>
<comment type="similarity">
    <text evidence="2">Belongs to the akirin family.</text>
</comment>
<comment type="caution">
    <text evidence="5">The sequence shown here is derived from an EMBL/GenBank/DDBJ whole genome shotgun (WGS) entry which is preliminary data.</text>
</comment>
<dbReference type="GO" id="GO:0045944">
    <property type="term" value="P:positive regulation of transcription by RNA polymerase II"/>
    <property type="evidence" value="ECO:0007669"/>
    <property type="project" value="TreeGrafter"/>
</dbReference>
<dbReference type="AlphaFoldDB" id="A0AAN9Y3E1"/>
<feature type="compositionally biased region" description="Low complexity" evidence="4">
    <location>
        <begin position="95"/>
        <end position="108"/>
    </location>
</feature>
<dbReference type="Proteomes" id="UP001367676">
    <property type="component" value="Unassembled WGS sequence"/>
</dbReference>
<accession>A0AAN9Y3E1</accession>
<protein>
    <recommendedName>
        <fullName evidence="7">Akirin</fullName>
    </recommendedName>
</protein>
<feature type="region of interest" description="Disordered" evidence="4">
    <location>
        <begin position="81"/>
        <end position="108"/>
    </location>
</feature>
<evidence type="ECO:0000256" key="2">
    <source>
        <dbReference type="ARBA" id="ARBA00005625"/>
    </source>
</evidence>
<keyword evidence="6" id="KW-1185">Reference proteome</keyword>
<evidence type="ECO:0008006" key="7">
    <source>
        <dbReference type="Google" id="ProtNLM"/>
    </source>
</evidence>
<gene>
    <name evidence="5" type="ORF">V9T40_005523</name>
</gene>
<reference evidence="5 6" key="1">
    <citation type="submission" date="2024-03" db="EMBL/GenBank/DDBJ databases">
        <title>Adaptation during the transition from Ophiocordyceps entomopathogen to insect associate is accompanied by gene loss and intensified selection.</title>
        <authorList>
            <person name="Ward C.M."/>
            <person name="Onetto C.A."/>
            <person name="Borneman A.R."/>
        </authorList>
    </citation>
    <scope>NUCLEOTIDE SEQUENCE [LARGE SCALE GENOMIC DNA]</scope>
    <source>
        <strain evidence="5">AWRI1</strain>
        <tissue evidence="5">Single Adult Female</tissue>
    </source>
</reference>
<sequence length="180" mass="20342">MACATLKRSLDFDPVHNHVNPTKRQRCAPMVISPSSSPPGSRSENYNSVFAGVCPKMSPEMMAASIREEIRRLHRKKQLHFHPKLVESASPPETSNAPGSPSSSFSSVFPANTPDKPLFTFRQVGLICERLITERENQIREEYDRLLSMKLSEQYEAFVKFSNDQLHKRFDAGAVPSCKY</sequence>
<name>A0AAN9Y3E1_9HEMI</name>